<accession>A0ABR2MVZ8</accession>
<dbReference type="Proteomes" id="UP001412067">
    <property type="component" value="Unassembled WGS sequence"/>
</dbReference>
<reference evidence="1 2" key="1">
    <citation type="journal article" date="2022" name="Nat. Plants">
        <title>Genomes of leafy and leafless Platanthera orchids illuminate the evolution of mycoheterotrophy.</title>
        <authorList>
            <person name="Li M.H."/>
            <person name="Liu K.W."/>
            <person name="Li Z."/>
            <person name="Lu H.C."/>
            <person name="Ye Q.L."/>
            <person name="Zhang D."/>
            <person name="Wang J.Y."/>
            <person name="Li Y.F."/>
            <person name="Zhong Z.M."/>
            <person name="Liu X."/>
            <person name="Yu X."/>
            <person name="Liu D.K."/>
            <person name="Tu X.D."/>
            <person name="Liu B."/>
            <person name="Hao Y."/>
            <person name="Liao X.Y."/>
            <person name="Jiang Y.T."/>
            <person name="Sun W.H."/>
            <person name="Chen J."/>
            <person name="Chen Y.Q."/>
            <person name="Ai Y."/>
            <person name="Zhai J.W."/>
            <person name="Wu S.S."/>
            <person name="Zhou Z."/>
            <person name="Hsiao Y.Y."/>
            <person name="Wu W.L."/>
            <person name="Chen Y.Y."/>
            <person name="Lin Y.F."/>
            <person name="Hsu J.L."/>
            <person name="Li C.Y."/>
            <person name="Wang Z.W."/>
            <person name="Zhao X."/>
            <person name="Zhong W.Y."/>
            <person name="Ma X.K."/>
            <person name="Ma L."/>
            <person name="Huang J."/>
            <person name="Chen G.Z."/>
            <person name="Huang M.Z."/>
            <person name="Huang L."/>
            <person name="Peng D.H."/>
            <person name="Luo Y.B."/>
            <person name="Zou S.Q."/>
            <person name="Chen S.P."/>
            <person name="Lan S."/>
            <person name="Tsai W.C."/>
            <person name="Van de Peer Y."/>
            <person name="Liu Z.J."/>
        </authorList>
    </citation>
    <scope>NUCLEOTIDE SEQUENCE [LARGE SCALE GENOMIC DNA]</scope>
    <source>
        <strain evidence="1">Lor288</strain>
    </source>
</reference>
<evidence type="ECO:0000313" key="1">
    <source>
        <dbReference type="EMBL" id="KAK8967804.1"/>
    </source>
</evidence>
<comment type="caution">
    <text evidence="1">The sequence shown here is derived from an EMBL/GenBank/DDBJ whole genome shotgun (WGS) entry which is preliminary data.</text>
</comment>
<name>A0ABR2MVZ8_9ASPA</name>
<dbReference type="EMBL" id="JBBWWR010000004">
    <property type="protein sequence ID" value="KAK8967804.1"/>
    <property type="molecule type" value="Genomic_DNA"/>
</dbReference>
<organism evidence="1 2">
    <name type="scientific">Platanthera guangdongensis</name>
    <dbReference type="NCBI Taxonomy" id="2320717"/>
    <lineage>
        <taxon>Eukaryota</taxon>
        <taxon>Viridiplantae</taxon>
        <taxon>Streptophyta</taxon>
        <taxon>Embryophyta</taxon>
        <taxon>Tracheophyta</taxon>
        <taxon>Spermatophyta</taxon>
        <taxon>Magnoliopsida</taxon>
        <taxon>Liliopsida</taxon>
        <taxon>Asparagales</taxon>
        <taxon>Orchidaceae</taxon>
        <taxon>Orchidoideae</taxon>
        <taxon>Orchideae</taxon>
        <taxon>Orchidinae</taxon>
        <taxon>Platanthera</taxon>
    </lineage>
</organism>
<gene>
    <name evidence="1" type="ORF">KSP40_PGU008303</name>
</gene>
<proteinExistence type="predicted"/>
<dbReference type="SUPFAM" id="SSF53474">
    <property type="entry name" value="alpha/beta-Hydrolases"/>
    <property type="match status" value="1"/>
</dbReference>
<sequence>MSEYFDLFHRYLRLSLLLHRLAVILITHFPPLYNHHPNLVALKDFQLSIFFLQCGLSTRIVFFTVGGTAPSIQTWVLCRRRQGKPALVLIHGFDGKSKWQFHNQIGTLSRSFDLYTSRIWFSSAGRPPPCWIDRWGFSLDASPPR</sequence>
<evidence type="ECO:0000313" key="2">
    <source>
        <dbReference type="Proteomes" id="UP001412067"/>
    </source>
</evidence>
<dbReference type="InterPro" id="IPR029058">
    <property type="entry name" value="AB_hydrolase_fold"/>
</dbReference>
<protein>
    <submittedName>
        <fullName evidence="1">Uncharacterized protein</fullName>
    </submittedName>
</protein>
<keyword evidence="2" id="KW-1185">Reference proteome</keyword>